<feature type="region of interest" description="Disordered" evidence="13">
    <location>
        <begin position="32"/>
        <end position="52"/>
    </location>
</feature>
<name>A0A1E4TYD2_PACTA</name>
<evidence type="ECO:0000256" key="6">
    <source>
        <dbReference type="ARBA" id="ARBA00022741"/>
    </source>
</evidence>
<dbReference type="InterPro" id="IPR008271">
    <property type="entry name" value="Ser/Thr_kinase_AS"/>
</dbReference>
<dbReference type="PROSITE" id="PS00108">
    <property type="entry name" value="PROTEIN_KINASE_ST"/>
    <property type="match status" value="1"/>
</dbReference>
<feature type="domain" description="AGC-kinase C-terminal" evidence="15">
    <location>
        <begin position="554"/>
        <end position="624"/>
    </location>
</feature>
<sequence length="630" mass="70577">MESLNLGNGADNNVITAELDNNNPIQVVAPIPNPNPVATGPEKSVSSTSSATSKARPGLLTVKIYNGNNIRLPIPLKINKPVLSKLAQTGVGVDTETLENTIDQLLFVANNNNDYKKTDVGLLMTQSLPSLASIPTTNNYINNSPTTSTKKALLYLIVEFDNNTETIESSGSTIHSPKFNNVTTFDVSNSLNYLNVQVFARLPGMLIPEDDQSKSDDEFDQQQKVHQPNNSLQQDILIGNCKIPLSNKNLSNNEKGTRLINHEWVSIINPYSKLSMGFVNLTIDFKYLPKKSLTINDFDLLKVIGKGSFGKVMQVRKIDTGKIYALKSIRKTHIVSKMEVTHTLAEKFVLSKVDNPFIVPLKFAFQSPEKLYLVLAFINGGELFYHLQQSRRFSLVRAKFYISELLSAIECLHNLNIIYRDLKPENILLDYQGHIALCDFGLCKINMKLQEKTNTFCGTPEYLAPELLLGQGYTRVVDYWTLGTLLYEMLTGLPPFYDDDTSVMYKKILQDPLSFPSFLDSNTKSLIKNLLNRDPTKRLGYNGTQEIKSHPFFQDVDWTKLNQKGYIPPFKPPVQDLNDTSNFDSEFTSEKPADSVVDDFLSESVQKQFGGWTYVGSDTLGNSVIDGSFR</sequence>
<proteinExistence type="inferred from homology"/>
<dbReference type="CDD" id="cd11651">
    <property type="entry name" value="YPK1_N_like"/>
    <property type="match status" value="1"/>
</dbReference>
<reference evidence="17" key="1">
    <citation type="submission" date="2016-05" db="EMBL/GenBank/DDBJ databases">
        <title>Comparative genomics of biotechnologically important yeasts.</title>
        <authorList>
            <consortium name="DOE Joint Genome Institute"/>
            <person name="Riley R."/>
            <person name="Haridas S."/>
            <person name="Wolfe K.H."/>
            <person name="Lopes M.R."/>
            <person name="Hittinger C.T."/>
            <person name="Goker M."/>
            <person name="Salamov A."/>
            <person name="Wisecaver J."/>
            <person name="Long T.M."/>
            <person name="Aerts A.L."/>
            <person name="Barry K."/>
            <person name="Choi C."/>
            <person name="Clum A."/>
            <person name="Coughlan A.Y."/>
            <person name="Deshpande S."/>
            <person name="Douglass A.P."/>
            <person name="Hanson S.J."/>
            <person name="Klenk H.-P."/>
            <person name="Labutti K."/>
            <person name="Lapidus A."/>
            <person name="Lindquist E."/>
            <person name="Lipzen A."/>
            <person name="Meier-Kolthoff J.P."/>
            <person name="Ohm R.A."/>
            <person name="Otillar R.P."/>
            <person name="Pangilinan J."/>
            <person name="Peng Y."/>
            <person name="Rokas A."/>
            <person name="Rosa C.A."/>
            <person name="Scheuner C."/>
            <person name="Sibirny A.A."/>
            <person name="Slot J.C."/>
            <person name="Stielow J.B."/>
            <person name="Sun H."/>
            <person name="Kurtzman C.P."/>
            <person name="Blackwell M."/>
            <person name="Grigoriev I.V."/>
            <person name="Jeffries T.W."/>
        </authorList>
    </citation>
    <scope>NUCLEOTIDE SEQUENCE [LARGE SCALE GENOMIC DNA]</scope>
    <source>
        <strain evidence="17">NRRL Y-2460</strain>
    </source>
</reference>
<protein>
    <recommendedName>
        <fullName evidence="2">non-specific serine/threonine protein kinase</fullName>
        <ecNumber evidence="2">2.7.11.1</ecNumber>
    </recommendedName>
</protein>
<evidence type="ECO:0000256" key="2">
    <source>
        <dbReference type="ARBA" id="ARBA00012513"/>
    </source>
</evidence>
<evidence type="ECO:0000313" key="17">
    <source>
        <dbReference type="Proteomes" id="UP000094236"/>
    </source>
</evidence>
<dbReference type="Pfam" id="PF00433">
    <property type="entry name" value="Pkinase_C"/>
    <property type="match status" value="1"/>
</dbReference>
<dbReference type="InterPro" id="IPR011009">
    <property type="entry name" value="Kinase-like_dom_sf"/>
</dbReference>
<dbReference type="AlphaFoldDB" id="A0A1E4TYD2"/>
<evidence type="ECO:0000256" key="1">
    <source>
        <dbReference type="ARBA" id="ARBA00006935"/>
    </source>
</evidence>
<feature type="domain" description="Protein kinase" evidence="14">
    <location>
        <begin position="298"/>
        <end position="553"/>
    </location>
</feature>
<dbReference type="GO" id="GO:0060237">
    <property type="term" value="P:regulation of fungal-type cell wall organization"/>
    <property type="evidence" value="ECO:0007669"/>
    <property type="project" value="UniProtKB-ARBA"/>
</dbReference>
<feature type="binding site" evidence="12">
    <location>
        <position position="331"/>
    </location>
    <ligand>
        <name>ATP</name>
        <dbReference type="ChEBI" id="CHEBI:30616"/>
    </ligand>
</feature>
<evidence type="ECO:0000313" key="16">
    <source>
        <dbReference type="EMBL" id="ODV96770.1"/>
    </source>
</evidence>
<dbReference type="GO" id="GO:0106310">
    <property type="term" value="F:protein serine kinase activity"/>
    <property type="evidence" value="ECO:0007669"/>
    <property type="project" value="RHEA"/>
</dbReference>
<evidence type="ECO:0000256" key="8">
    <source>
        <dbReference type="ARBA" id="ARBA00022840"/>
    </source>
</evidence>
<dbReference type="PROSITE" id="PS51285">
    <property type="entry name" value="AGC_KINASE_CTER"/>
    <property type="match status" value="1"/>
</dbReference>
<keyword evidence="4" id="KW-0597">Phosphoprotein</keyword>
<dbReference type="FunFam" id="1.10.510.10:FF:000008">
    <property type="entry name" value="Non-specific serine/threonine protein kinase"/>
    <property type="match status" value="1"/>
</dbReference>
<dbReference type="GO" id="GO:0030447">
    <property type="term" value="P:filamentous growth"/>
    <property type="evidence" value="ECO:0007669"/>
    <property type="project" value="UniProtKB-ARBA"/>
</dbReference>
<keyword evidence="8 12" id="KW-0067">ATP-binding</keyword>
<evidence type="ECO:0000256" key="11">
    <source>
        <dbReference type="ARBA" id="ARBA00048679"/>
    </source>
</evidence>
<keyword evidence="9" id="KW-0443">Lipid metabolism</keyword>
<dbReference type="EMBL" id="KV454012">
    <property type="protein sequence ID" value="ODV96770.1"/>
    <property type="molecule type" value="Genomic_DNA"/>
</dbReference>
<comment type="similarity">
    <text evidence="1">Belongs to the protein kinase superfamily. AGC Ser/Thr protein kinase family. RAC subfamily.</text>
</comment>
<evidence type="ECO:0000256" key="4">
    <source>
        <dbReference type="ARBA" id="ARBA00022553"/>
    </source>
</evidence>
<feature type="compositionally biased region" description="Low complexity" evidence="13">
    <location>
        <begin position="43"/>
        <end position="52"/>
    </location>
</feature>
<dbReference type="SMART" id="SM00220">
    <property type="entry name" value="S_TKc"/>
    <property type="match status" value="1"/>
</dbReference>
<dbReference type="OrthoDB" id="63267at2759"/>
<evidence type="ECO:0000259" key="15">
    <source>
        <dbReference type="PROSITE" id="PS51285"/>
    </source>
</evidence>
<gene>
    <name evidence="16" type="ORF">PACTADRAFT_40116</name>
</gene>
<dbReference type="GO" id="GO:0006665">
    <property type="term" value="P:sphingolipid metabolic process"/>
    <property type="evidence" value="ECO:0007669"/>
    <property type="project" value="UniProtKB-KW"/>
</dbReference>
<evidence type="ECO:0000256" key="5">
    <source>
        <dbReference type="ARBA" id="ARBA00022679"/>
    </source>
</evidence>
<dbReference type="InterPro" id="IPR017892">
    <property type="entry name" value="Pkinase_C"/>
</dbReference>
<dbReference type="GO" id="GO:0004674">
    <property type="term" value="F:protein serine/threonine kinase activity"/>
    <property type="evidence" value="ECO:0007669"/>
    <property type="project" value="UniProtKB-KW"/>
</dbReference>
<dbReference type="Proteomes" id="UP000094236">
    <property type="component" value="Unassembled WGS sequence"/>
</dbReference>
<dbReference type="Gene3D" id="1.10.510.10">
    <property type="entry name" value="Transferase(Phosphotransferase) domain 1"/>
    <property type="match status" value="1"/>
</dbReference>
<evidence type="ECO:0000256" key="13">
    <source>
        <dbReference type="SAM" id="MobiDB-lite"/>
    </source>
</evidence>
<dbReference type="PROSITE" id="PS00107">
    <property type="entry name" value="PROTEIN_KINASE_ATP"/>
    <property type="match status" value="1"/>
</dbReference>
<dbReference type="PANTHER" id="PTHR24351">
    <property type="entry name" value="RIBOSOMAL PROTEIN S6 KINASE"/>
    <property type="match status" value="1"/>
</dbReference>
<dbReference type="GO" id="GO:0016020">
    <property type="term" value="C:membrane"/>
    <property type="evidence" value="ECO:0007669"/>
    <property type="project" value="GOC"/>
</dbReference>
<evidence type="ECO:0000256" key="10">
    <source>
        <dbReference type="ARBA" id="ARBA00047899"/>
    </source>
</evidence>
<dbReference type="InterPro" id="IPR017441">
    <property type="entry name" value="Protein_kinase_ATP_BS"/>
</dbReference>
<keyword evidence="6 12" id="KW-0547">Nucleotide-binding</keyword>
<dbReference type="GO" id="GO:0070941">
    <property type="term" value="P:eisosome assembly"/>
    <property type="evidence" value="ECO:0007669"/>
    <property type="project" value="UniProtKB-ARBA"/>
</dbReference>
<dbReference type="InterPro" id="IPR000961">
    <property type="entry name" value="AGC-kinase_C"/>
</dbReference>
<organism evidence="16 17">
    <name type="scientific">Pachysolen tannophilus NRRL Y-2460</name>
    <dbReference type="NCBI Taxonomy" id="669874"/>
    <lineage>
        <taxon>Eukaryota</taxon>
        <taxon>Fungi</taxon>
        <taxon>Dikarya</taxon>
        <taxon>Ascomycota</taxon>
        <taxon>Saccharomycotina</taxon>
        <taxon>Pichiomycetes</taxon>
        <taxon>Pachysolenaceae</taxon>
        <taxon>Pachysolen</taxon>
    </lineage>
</organism>
<keyword evidence="3" id="KW-0723">Serine/threonine-protein kinase</keyword>
<dbReference type="STRING" id="669874.A0A1E4TYD2"/>
<evidence type="ECO:0000256" key="3">
    <source>
        <dbReference type="ARBA" id="ARBA00022527"/>
    </source>
</evidence>
<dbReference type="EC" id="2.7.11.1" evidence="2"/>
<evidence type="ECO:0000256" key="12">
    <source>
        <dbReference type="PROSITE-ProRule" id="PRU10141"/>
    </source>
</evidence>
<comment type="catalytic activity">
    <reaction evidence="11">
        <text>L-seryl-[protein] + ATP = O-phospho-L-seryl-[protein] + ADP + H(+)</text>
        <dbReference type="Rhea" id="RHEA:17989"/>
        <dbReference type="Rhea" id="RHEA-COMP:9863"/>
        <dbReference type="Rhea" id="RHEA-COMP:11604"/>
        <dbReference type="ChEBI" id="CHEBI:15378"/>
        <dbReference type="ChEBI" id="CHEBI:29999"/>
        <dbReference type="ChEBI" id="CHEBI:30616"/>
        <dbReference type="ChEBI" id="CHEBI:83421"/>
        <dbReference type="ChEBI" id="CHEBI:456216"/>
        <dbReference type="EC" id="2.7.11.1"/>
    </reaction>
</comment>
<keyword evidence="9" id="KW-0746">Sphingolipid metabolism</keyword>
<accession>A0A1E4TYD2</accession>
<dbReference type="PROSITE" id="PS50011">
    <property type="entry name" value="PROTEIN_KINASE_DOM"/>
    <property type="match status" value="1"/>
</dbReference>
<dbReference type="Gene3D" id="3.30.200.20">
    <property type="entry name" value="Phosphorylase Kinase, domain 1"/>
    <property type="match status" value="1"/>
</dbReference>
<keyword evidence="7" id="KW-0418">Kinase</keyword>
<dbReference type="SMART" id="SM00133">
    <property type="entry name" value="S_TK_X"/>
    <property type="match status" value="1"/>
</dbReference>
<dbReference type="InterPro" id="IPR000719">
    <property type="entry name" value="Prot_kinase_dom"/>
</dbReference>
<dbReference type="GO" id="GO:0005524">
    <property type="term" value="F:ATP binding"/>
    <property type="evidence" value="ECO:0007669"/>
    <property type="project" value="UniProtKB-UniRule"/>
</dbReference>
<dbReference type="SUPFAM" id="SSF56112">
    <property type="entry name" value="Protein kinase-like (PK-like)"/>
    <property type="match status" value="1"/>
</dbReference>
<comment type="catalytic activity">
    <reaction evidence="10">
        <text>L-threonyl-[protein] + ATP = O-phospho-L-threonyl-[protein] + ADP + H(+)</text>
        <dbReference type="Rhea" id="RHEA:46608"/>
        <dbReference type="Rhea" id="RHEA-COMP:11060"/>
        <dbReference type="Rhea" id="RHEA-COMP:11605"/>
        <dbReference type="ChEBI" id="CHEBI:15378"/>
        <dbReference type="ChEBI" id="CHEBI:30013"/>
        <dbReference type="ChEBI" id="CHEBI:30616"/>
        <dbReference type="ChEBI" id="CHEBI:61977"/>
        <dbReference type="ChEBI" id="CHEBI:456216"/>
        <dbReference type="EC" id="2.7.11.1"/>
    </reaction>
</comment>
<keyword evidence="17" id="KW-1185">Reference proteome</keyword>
<evidence type="ECO:0000256" key="7">
    <source>
        <dbReference type="ARBA" id="ARBA00022777"/>
    </source>
</evidence>
<evidence type="ECO:0000256" key="9">
    <source>
        <dbReference type="ARBA" id="ARBA00022919"/>
    </source>
</evidence>
<keyword evidence="5" id="KW-0808">Transferase</keyword>
<evidence type="ECO:0000259" key="14">
    <source>
        <dbReference type="PROSITE" id="PS50011"/>
    </source>
</evidence>
<dbReference type="Pfam" id="PF00069">
    <property type="entry name" value="Pkinase"/>
    <property type="match status" value="1"/>
</dbReference>
<dbReference type="FunFam" id="3.30.200.20:FF:000048">
    <property type="entry name" value="Non-specific serine/threonine protein kinase"/>
    <property type="match status" value="1"/>
</dbReference>